<dbReference type="Pfam" id="PF03797">
    <property type="entry name" value="Autotransporter"/>
    <property type="match status" value="1"/>
</dbReference>
<reference evidence="5" key="1">
    <citation type="submission" date="2015-03" db="EMBL/GenBank/DDBJ databases">
        <authorList>
            <consortium name="Pathogen Informatics"/>
            <person name="Murphy D."/>
        </authorList>
    </citation>
    <scope>NUCLEOTIDE SEQUENCE [LARGE SCALE GENOMIC DNA]</scope>
    <source>
        <strain evidence="5">68/02</strain>
    </source>
</reference>
<evidence type="ECO:0000259" key="3">
    <source>
        <dbReference type="PROSITE" id="PS51208"/>
    </source>
</evidence>
<name>A0A0U1HNI4_YERRO</name>
<evidence type="ECO:0000313" key="5">
    <source>
        <dbReference type="Proteomes" id="UP000042054"/>
    </source>
</evidence>
<feature type="domain" description="Autotransporter" evidence="3">
    <location>
        <begin position="356"/>
        <end position="657"/>
    </location>
</feature>
<dbReference type="PROSITE" id="PS51208">
    <property type="entry name" value="AUTOTRANSPORTER"/>
    <property type="match status" value="1"/>
</dbReference>
<dbReference type="InterPro" id="IPR036709">
    <property type="entry name" value="Autotransporte_beta_dom_sf"/>
</dbReference>
<feature type="signal peptide" evidence="2">
    <location>
        <begin position="1"/>
        <end position="41"/>
    </location>
</feature>
<dbReference type="STRING" id="29485.CH64_2129"/>
<dbReference type="RefSeq" id="WP_231586308.1">
    <property type="nucleotide sequence ID" value="NZ_CTKE01000002.1"/>
</dbReference>
<evidence type="ECO:0000256" key="1">
    <source>
        <dbReference type="SAM" id="MobiDB-lite"/>
    </source>
</evidence>
<gene>
    <name evidence="4" type="primary">icsA_2</name>
    <name evidence="4" type="ORF">ERS008555_00488</name>
</gene>
<accession>A0A0U1HNI4</accession>
<dbReference type="NCBIfam" id="TIGR01414">
    <property type="entry name" value="autotrans_barl"/>
    <property type="match status" value="1"/>
</dbReference>
<dbReference type="GO" id="GO:0019867">
    <property type="term" value="C:outer membrane"/>
    <property type="evidence" value="ECO:0007669"/>
    <property type="project" value="InterPro"/>
</dbReference>
<dbReference type="InterPro" id="IPR006315">
    <property type="entry name" value="OM_autotransptr_brl_dom"/>
</dbReference>
<dbReference type="SMART" id="SM00869">
    <property type="entry name" value="Autotransporter"/>
    <property type="match status" value="1"/>
</dbReference>
<feature type="chain" id="PRO_5006709252" evidence="2">
    <location>
        <begin position="42"/>
        <end position="657"/>
    </location>
</feature>
<dbReference type="AlphaFoldDB" id="A0A0U1HNI4"/>
<organism evidence="4 5">
    <name type="scientific">Yersinia rohdei</name>
    <dbReference type="NCBI Taxonomy" id="29485"/>
    <lineage>
        <taxon>Bacteria</taxon>
        <taxon>Pseudomonadati</taxon>
        <taxon>Pseudomonadota</taxon>
        <taxon>Gammaproteobacteria</taxon>
        <taxon>Enterobacterales</taxon>
        <taxon>Yersiniaceae</taxon>
        <taxon>Yersinia</taxon>
    </lineage>
</organism>
<feature type="compositionally biased region" description="Low complexity" evidence="1">
    <location>
        <begin position="205"/>
        <end position="214"/>
    </location>
</feature>
<protein>
    <submittedName>
        <fullName evidence="4">Type V secretory pathway, adhesin AidA</fullName>
    </submittedName>
</protein>
<feature type="region of interest" description="Disordered" evidence="1">
    <location>
        <begin position="194"/>
        <end position="214"/>
    </location>
</feature>
<dbReference type="EMBL" id="CTKE01000002">
    <property type="protein sequence ID" value="CQI88155.1"/>
    <property type="molecule type" value="Genomic_DNA"/>
</dbReference>
<dbReference type="Gene3D" id="2.40.128.130">
    <property type="entry name" value="Autotransporter beta-domain"/>
    <property type="match status" value="1"/>
</dbReference>
<evidence type="ECO:0000256" key="2">
    <source>
        <dbReference type="SAM" id="SignalP"/>
    </source>
</evidence>
<dbReference type="InterPro" id="IPR005546">
    <property type="entry name" value="Autotransporte_beta"/>
</dbReference>
<dbReference type="SUPFAM" id="SSF103515">
    <property type="entry name" value="Autotransporter"/>
    <property type="match status" value="1"/>
</dbReference>
<sequence>MSKPNYIQQSVDSCLLPGRLAPCAKAISILLLVLSSPTAWANDNDLPLQAVQLWDPQGRPLSAEQQRRWEEMHLASIADDSANQQTQTSPTDLMSAELAPHLSHFSKRAKEIKTEIVPVPMPTDIAAGIQLRRQKHLSSQHIDYVVDISNKIFGYEPPSNEPNDNTNKDTLSTETAAVNTKLARVLQPLISATEDNTGNDMFPETTKTNPKAAKNAQTTANNVNYVVNMGKKIFGNEPPPNEKINNDNLTTEAAAVSTELVSGIQPLISAATANILSTEKTQIKPKVAPKPPIKAKKVAPPVVPKPAPMLKPAPIIGHNPRVGSYIANQLATQQMFITDDLHLRLAGTRYIDPVTGEHKMSSMWLNTTGAKTRFHSGNDQLHTKSNRYAIQLGGALSTWRSGDNGQGLLGLTTGFGKSTNHSHSTSSSHQAQGSVDGYNFGLYSIWYADNHSKLGPYVDLLGQYGWFTNQVKSSQTVTGTNYRSYSLTTALETGYKAQLLDKANTRLFVQPKAKVLWQRTNGLDHSESNAPHLRVDESSGITTKLGIRTVLEIDVDSFSSTNTLQISPSFEANWIHRHVNQGAVLSNSYAMPKPFQHRVDLVSVDVTPQGYSNITDLKLGLEANINNNLQLWTHLGHQFGGHNYSDTQAALGAKYRF</sequence>
<proteinExistence type="predicted"/>
<dbReference type="Proteomes" id="UP000042054">
    <property type="component" value="Unassembled WGS sequence"/>
</dbReference>
<keyword evidence="2" id="KW-0732">Signal</keyword>
<evidence type="ECO:0000313" key="4">
    <source>
        <dbReference type="EMBL" id="CQI88155.1"/>
    </source>
</evidence>